<comment type="caution">
    <text evidence="8">The sequence shown here is derived from an EMBL/GenBank/DDBJ whole genome shotgun (WGS) entry which is preliminary data.</text>
</comment>
<dbReference type="GO" id="GO:0003777">
    <property type="term" value="F:microtubule motor activity"/>
    <property type="evidence" value="ECO:0007669"/>
    <property type="project" value="InterPro"/>
</dbReference>
<dbReference type="SMART" id="SM00129">
    <property type="entry name" value="KISc"/>
    <property type="match status" value="1"/>
</dbReference>
<dbReference type="Proteomes" id="UP000325081">
    <property type="component" value="Unassembled WGS sequence"/>
</dbReference>
<dbReference type="EMBL" id="BKCP01010514">
    <property type="protein sequence ID" value="GER52710.1"/>
    <property type="molecule type" value="Genomic_DNA"/>
</dbReference>
<name>A0A5A7R616_STRAF</name>
<evidence type="ECO:0000313" key="8">
    <source>
        <dbReference type="EMBL" id="GER52710.1"/>
    </source>
</evidence>
<keyword evidence="4" id="KW-0175">Coiled coil</keyword>
<evidence type="ECO:0000256" key="2">
    <source>
        <dbReference type="ARBA" id="ARBA00023175"/>
    </source>
</evidence>
<feature type="domain" description="Calponin-homology (CH)" evidence="6">
    <location>
        <begin position="52"/>
        <end position="173"/>
    </location>
</feature>
<dbReference type="GO" id="GO:0005524">
    <property type="term" value="F:ATP binding"/>
    <property type="evidence" value="ECO:0007669"/>
    <property type="project" value="UniProtKB-UniRule"/>
</dbReference>
<proteinExistence type="inferred from homology"/>
<dbReference type="Gene3D" id="1.10.418.10">
    <property type="entry name" value="Calponin-like domain"/>
    <property type="match status" value="1"/>
</dbReference>
<feature type="region of interest" description="Disordered" evidence="5">
    <location>
        <begin position="1086"/>
        <end position="1113"/>
    </location>
</feature>
<feature type="compositionally biased region" description="Polar residues" evidence="5">
    <location>
        <begin position="817"/>
        <end position="838"/>
    </location>
</feature>
<organism evidence="8 9">
    <name type="scientific">Striga asiatica</name>
    <name type="common">Asiatic witchweed</name>
    <name type="synonym">Buchnera asiatica</name>
    <dbReference type="NCBI Taxonomy" id="4170"/>
    <lineage>
        <taxon>Eukaryota</taxon>
        <taxon>Viridiplantae</taxon>
        <taxon>Streptophyta</taxon>
        <taxon>Embryophyta</taxon>
        <taxon>Tracheophyta</taxon>
        <taxon>Spermatophyta</taxon>
        <taxon>Magnoliopsida</taxon>
        <taxon>eudicotyledons</taxon>
        <taxon>Gunneridae</taxon>
        <taxon>Pentapetalae</taxon>
        <taxon>asterids</taxon>
        <taxon>lamiids</taxon>
        <taxon>Lamiales</taxon>
        <taxon>Orobanchaceae</taxon>
        <taxon>Buchnereae</taxon>
        <taxon>Striga</taxon>
    </lineage>
</organism>
<feature type="compositionally biased region" description="Low complexity" evidence="5">
    <location>
        <begin position="875"/>
        <end position="886"/>
    </location>
</feature>
<evidence type="ECO:0000256" key="5">
    <source>
        <dbReference type="SAM" id="MobiDB-lite"/>
    </source>
</evidence>
<sequence length="1113" mass="123824">MGIYEPLALFSIGISEPLALFSIYGCLLLSSSLRLWTIECDLIFNSPSSCEASRRYQAAQWLRQMDHGAWEVLPKQPTEEQFRLALRNGLILCNVLNRVNPGAVHKVVENPVVDVQATEGAAQSAIQYFENMRNFLVAVGNMKLLTFEASDLEKGGSSGKVVECILCLKGYYEWKQSGGRGVWRYGGTVRITSSGKDSPPSLVSSESVDESVDDSESSQYDQLMEFLHLSTDTLEESSAANVLTFMFDYFSLGLLQSYMTETNGFDERPINSTVIDTVLKKVAKEFSELLVSQGRQLNLFLNQVLDSGCSPQSKTQFGEAILQYLSKRTSLVSKDIAKFCICGGEGGRTCNRNNSSRVGIELLNLQHQQLEDLKALFNETKEELSRARLGWGNELHSLGHHVKGLEVAASSYHKVLEENRLLYNQVQDLKGTIRVYCRVRPFLPDQCNGQSTVDYIGENGNIMIVNPLKPSKDARRVFSFNKVFGTNVTQQDIYADTQQLIRSVLDGYNVCIFAYGQTGSGKTYTMSGPDLTTEETWGVNYRALRDLFHISKDRMDAIEYEVGVQMIEIYNEQVRDLLVSDGSSRRYPYIRNNSQLNGLNVPDASLVPVKCTQDVLDLMKIGQKNRAVGATALNVRSSRSHSILTVHVRGKDLVSGSILKGCLHLVDLAGSERVDKSEAVGERLKEAQHINKSLSALGDVIAALAQKSSHIPYRNSKLTQVLQDSLGGHAKTLMFVHINPDVNALGETISTLKFAERVATIDLGAAQSNKETNEIKDFKEEISNLKLLLERKEVELEQLKSRTNNRGAVSPLRLPKFNSNASLKPESNQQHLGTQNAEARSCSSRKQRRSRFPSKFTNKDVIPKMPLQPEDKPASSIMPRFSSPPIRRSISTDRSAIVKPRIKPDVLENPPALKAPYPASLSLNKPVIASVPLVAPVAVNLRPIYEGSKEPPFLDTLERKSQPESEEHIKQALNVRHGGIRKTKQEVKVKINAKPHIAAKAQKSSYPEIHLLSDVCAEKLLDETQKFDFSGLESGPGHFQLPASRMKKAHKNFSSNSQNVEPREVIQSVDPLLAAYQDYKTLNTVTQNGKDIGRPAVPECRRSRSTPRGKFMM</sequence>
<gene>
    <name evidence="8" type="ORF">STAS_30194</name>
</gene>
<feature type="coiled-coil region" evidence="4">
    <location>
        <begin position="363"/>
        <end position="390"/>
    </location>
</feature>
<dbReference type="InterPro" id="IPR027640">
    <property type="entry name" value="Kinesin-like_fam"/>
</dbReference>
<reference evidence="9" key="1">
    <citation type="journal article" date="2019" name="Curr. Biol.">
        <title>Genome Sequence of Striga asiatica Provides Insight into the Evolution of Plant Parasitism.</title>
        <authorList>
            <person name="Yoshida S."/>
            <person name="Kim S."/>
            <person name="Wafula E.K."/>
            <person name="Tanskanen J."/>
            <person name="Kim Y.M."/>
            <person name="Honaas L."/>
            <person name="Yang Z."/>
            <person name="Spallek T."/>
            <person name="Conn C.E."/>
            <person name="Ichihashi Y."/>
            <person name="Cheong K."/>
            <person name="Cui S."/>
            <person name="Der J.P."/>
            <person name="Gundlach H."/>
            <person name="Jiao Y."/>
            <person name="Hori C."/>
            <person name="Ishida J.K."/>
            <person name="Kasahara H."/>
            <person name="Kiba T."/>
            <person name="Kim M.S."/>
            <person name="Koo N."/>
            <person name="Laohavisit A."/>
            <person name="Lee Y.H."/>
            <person name="Lumba S."/>
            <person name="McCourt P."/>
            <person name="Mortimer J.C."/>
            <person name="Mutuku J.M."/>
            <person name="Nomura T."/>
            <person name="Sasaki-Sekimoto Y."/>
            <person name="Seto Y."/>
            <person name="Wang Y."/>
            <person name="Wakatake T."/>
            <person name="Sakakibara H."/>
            <person name="Demura T."/>
            <person name="Yamaguchi S."/>
            <person name="Yoneyama K."/>
            <person name="Manabe R.I."/>
            <person name="Nelson D.C."/>
            <person name="Schulman A.H."/>
            <person name="Timko M.P."/>
            <person name="dePamphilis C.W."/>
            <person name="Choi D."/>
            <person name="Shirasu K."/>
        </authorList>
    </citation>
    <scope>NUCLEOTIDE SEQUENCE [LARGE SCALE GENOMIC DNA]</scope>
    <source>
        <strain evidence="9">cv. UVA1</strain>
    </source>
</reference>
<dbReference type="InterPro" id="IPR001752">
    <property type="entry name" value="Kinesin_motor_dom"/>
</dbReference>
<dbReference type="SUPFAM" id="SSF52540">
    <property type="entry name" value="P-loop containing nucleoside triphosphate hydrolases"/>
    <property type="match status" value="1"/>
</dbReference>
<dbReference type="Pfam" id="PF00307">
    <property type="entry name" value="CH"/>
    <property type="match status" value="1"/>
</dbReference>
<dbReference type="FunFam" id="3.40.850.10:FF:000086">
    <property type="entry name" value="kinesin-like protein KIN-14F"/>
    <property type="match status" value="1"/>
</dbReference>
<keyword evidence="3" id="KW-0067">ATP-binding</keyword>
<dbReference type="InterPro" id="IPR001715">
    <property type="entry name" value="CH_dom"/>
</dbReference>
<dbReference type="PROSITE" id="PS50021">
    <property type="entry name" value="CH"/>
    <property type="match status" value="1"/>
</dbReference>
<feature type="region of interest" description="Disordered" evidence="5">
    <location>
        <begin position="193"/>
        <end position="214"/>
    </location>
</feature>
<dbReference type="AlphaFoldDB" id="A0A5A7R616"/>
<dbReference type="SMART" id="SM00033">
    <property type="entry name" value="CH"/>
    <property type="match status" value="1"/>
</dbReference>
<feature type="binding site" evidence="3">
    <location>
        <begin position="516"/>
        <end position="523"/>
    </location>
    <ligand>
        <name>ATP</name>
        <dbReference type="ChEBI" id="CHEBI:30616"/>
    </ligand>
</feature>
<feature type="compositionally biased region" description="Basic residues" evidence="5">
    <location>
        <begin position="843"/>
        <end position="852"/>
    </location>
</feature>
<dbReference type="OrthoDB" id="3176171at2759"/>
<accession>A0A5A7R616</accession>
<evidence type="ECO:0000256" key="1">
    <source>
        <dbReference type="ARBA" id="ARBA00010899"/>
    </source>
</evidence>
<dbReference type="PROSITE" id="PS50067">
    <property type="entry name" value="KINESIN_MOTOR_2"/>
    <property type="match status" value="1"/>
</dbReference>
<dbReference type="PANTHER" id="PTHR47972:SF28">
    <property type="entry name" value="KINESIN-LIKE PROTEIN KLP-3"/>
    <property type="match status" value="1"/>
</dbReference>
<evidence type="ECO:0000256" key="4">
    <source>
        <dbReference type="SAM" id="Coils"/>
    </source>
</evidence>
<evidence type="ECO:0000256" key="3">
    <source>
        <dbReference type="PROSITE-ProRule" id="PRU00283"/>
    </source>
</evidence>
<dbReference type="InterPro" id="IPR036961">
    <property type="entry name" value="Kinesin_motor_dom_sf"/>
</dbReference>
<feature type="coiled-coil region" evidence="4">
    <location>
        <begin position="768"/>
        <end position="802"/>
    </location>
</feature>
<feature type="region of interest" description="Disordered" evidence="5">
    <location>
        <begin position="807"/>
        <end position="886"/>
    </location>
</feature>
<feature type="domain" description="Kinesin motor" evidence="7">
    <location>
        <begin position="432"/>
        <end position="761"/>
    </location>
</feature>
<dbReference type="FunFam" id="1.10.418.10:FF:000067">
    <property type="entry name" value="kinesin-like protein KIN-14F"/>
    <property type="match status" value="1"/>
</dbReference>
<dbReference type="CDD" id="cd21203">
    <property type="entry name" value="CH_AtKIN14-like"/>
    <property type="match status" value="1"/>
</dbReference>
<evidence type="ECO:0000259" key="7">
    <source>
        <dbReference type="PROSITE" id="PS50067"/>
    </source>
</evidence>
<dbReference type="GO" id="GO:0007018">
    <property type="term" value="P:microtubule-based movement"/>
    <property type="evidence" value="ECO:0007669"/>
    <property type="project" value="InterPro"/>
</dbReference>
<keyword evidence="3" id="KW-0547">Nucleotide-binding</keyword>
<dbReference type="SUPFAM" id="SSF47576">
    <property type="entry name" value="Calponin-homology domain, CH-domain"/>
    <property type="match status" value="1"/>
</dbReference>
<protein>
    <submittedName>
        <fullName evidence="8">Kinesin motor family protein</fullName>
    </submittedName>
</protein>
<evidence type="ECO:0000313" key="9">
    <source>
        <dbReference type="Proteomes" id="UP000325081"/>
    </source>
</evidence>
<dbReference type="InterPro" id="IPR027417">
    <property type="entry name" value="P-loop_NTPase"/>
</dbReference>
<dbReference type="CDD" id="cd01366">
    <property type="entry name" value="KISc_C_terminal"/>
    <property type="match status" value="1"/>
</dbReference>
<dbReference type="InterPro" id="IPR036872">
    <property type="entry name" value="CH_dom_sf"/>
</dbReference>
<dbReference type="GO" id="GO:0008017">
    <property type="term" value="F:microtubule binding"/>
    <property type="evidence" value="ECO:0007669"/>
    <property type="project" value="InterPro"/>
</dbReference>
<comment type="similarity">
    <text evidence="1">Belongs to the TRAFAC class myosin-kinesin ATPase superfamily. Kinesin family. KIN-14 subfamily.</text>
</comment>
<dbReference type="Gene3D" id="3.40.850.10">
    <property type="entry name" value="Kinesin motor domain"/>
    <property type="match status" value="1"/>
</dbReference>
<keyword evidence="9" id="KW-1185">Reference proteome</keyword>
<dbReference type="Pfam" id="PF00225">
    <property type="entry name" value="Kinesin"/>
    <property type="match status" value="1"/>
</dbReference>
<keyword evidence="2 3" id="KW-0505">Motor protein</keyword>
<dbReference type="PRINTS" id="PR00380">
    <property type="entry name" value="KINESINHEAVY"/>
</dbReference>
<evidence type="ECO:0000259" key="6">
    <source>
        <dbReference type="PROSITE" id="PS50021"/>
    </source>
</evidence>
<dbReference type="GO" id="GO:0015630">
    <property type="term" value="C:microtubule cytoskeleton"/>
    <property type="evidence" value="ECO:0007669"/>
    <property type="project" value="TreeGrafter"/>
</dbReference>
<dbReference type="PANTHER" id="PTHR47972">
    <property type="entry name" value="KINESIN-LIKE PROTEIN KLP-3"/>
    <property type="match status" value="1"/>
</dbReference>